<organism evidence="6 7">
    <name type="scientific">Stenomitos frigidus AS-A4</name>
    <dbReference type="NCBI Taxonomy" id="2933935"/>
    <lineage>
        <taxon>Bacteria</taxon>
        <taxon>Bacillati</taxon>
        <taxon>Cyanobacteriota</taxon>
        <taxon>Cyanophyceae</taxon>
        <taxon>Leptolyngbyales</taxon>
        <taxon>Leptolyngbyaceae</taxon>
        <taxon>Stenomitos</taxon>
    </lineage>
</organism>
<evidence type="ECO:0000313" key="7">
    <source>
        <dbReference type="Proteomes" id="UP001476950"/>
    </source>
</evidence>
<dbReference type="EMBL" id="JAMPLM010000077">
    <property type="protein sequence ID" value="MEP1062632.1"/>
    <property type="molecule type" value="Genomic_DNA"/>
</dbReference>
<dbReference type="Proteomes" id="UP001476950">
    <property type="component" value="Unassembled WGS sequence"/>
</dbReference>
<evidence type="ECO:0000313" key="6">
    <source>
        <dbReference type="EMBL" id="MEP1062632.1"/>
    </source>
</evidence>
<dbReference type="Gene3D" id="3.60.15.10">
    <property type="entry name" value="Ribonuclease Z/Hydroxyacylglutathione hydrolase-like"/>
    <property type="match status" value="1"/>
</dbReference>
<sequence>MFFRLAIAVITAVLMIATSMMFPGMTAEKTAKPQVPGVYQFELGDFTITALSDGTVLLDLHPILTNTNQAEIDRLLHQSFLKNPVEASINVFLIDTGDKQVLVDTGSGELFGELGGKLPRSLQAAGYTADEIDMVLLTHIHTDHSGGLVVGGQPMFPAATVYVGKPDLDFWLDPAIAKRSPDFQRYFNEAVKTVKPYLDRGKLKPFSGETVILPGITARPTPGHTPGHSFFLVESQGKSIEFWGDIMHVASVQLPKPEITIDFDVDSKAAAGQRAKQFADAEASRRLVAAAHVSFPGVSHLRADKQGYAWAPVEYRWRE</sequence>
<keyword evidence="2" id="KW-0479">Metal-binding</keyword>
<dbReference type="RefSeq" id="WP_190451933.1">
    <property type="nucleotide sequence ID" value="NZ_JAMPLM010000077.1"/>
</dbReference>
<dbReference type="InterPro" id="IPR001279">
    <property type="entry name" value="Metallo-B-lactamas"/>
</dbReference>
<evidence type="ECO:0000256" key="3">
    <source>
        <dbReference type="ARBA" id="ARBA00022801"/>
    </source>
</evidence>
<dbReference type="PANTHER" id="PTHR42978:SF6">
    <property type="entry name" value="QUORUM-QUENCHING LACTONASE YTNP-RELATED"/>
    <property type="match status" value="1"/>
</dbReference>
<gene>
    <name evidence="6" type="ORF">NDI38_30120</name>
</gene>
<keyword evidence="4" id="KW-0862">Zinc</keyword>
<evidence type="ECO:0000256" key="1">
    <source>
        <dbReference type="ARBA" id="ARBA00007749"/>
    </source>
</evidence>
<keyword evidence="7" id="KW-1185">Reference proteome</keyword>
<dbReference type="InterPro" id="IPR051013">
    <property type="entry name" value="MBL_superfamily_lactonases"/>
</dbReference>
<evidence type="ECO:0000256" key="2">
    <source>
        <dbReference type="ARBA" id="ARBA00022723"/>
    </source>
</evidence>
<comment type="similarity">
    <text evidence="1">Belongs to the metallo-beta-lactamase superfamily.</text>
</comment>
<feature type="domain" description="Metallo-beta-lactamase" evidence="5">
    <location>
        <begin position="88"/>
        <end position="292"/>
    </location>
</feature>
<evidence type="ECO:0000259" key="5">
    <source>
        <dbReference type="SMART" id="SM00849"/>
    </source>
</evidence>
<evidence type="ECO:0000256" key="4">
    <source>
        <dbReference type="ARBA" id="ARBA00022833"/>
    </source>
</evidence>
<name>A0ABV0KTS2_9CYAN</name>
<dbReference type="SMART" id="SM00849">
    <property type="entry name" value="Lactamase_B"/>
    <property type="match status" value="1"/>
</dbReference>
<dbReference type="Pfam" id="PF00753">
    <property type="entry name" value="Lactamase_B"/>
    <property type="match status" value="1"/>
</dbReference>
<dbReference type="InterPro" id="IPR036866">
    <property type="entry name" value="RibonucZ/Hydroxyglut_hydro"/>
</dbReference>
<dbReference type="PANTHER" id="PTHR42978">
    <property type="entry name" value="QUORUM-QUENCHING LACTONASE YTNP-RELATED-RELATED"/>
    <property type="match status" value="1"/>
</dbReference>
<accession>A0ABV0KTS2</accession>
<reference evidence="6 7" key="1">
    <citation type="submission" date="2022-04" db="EMBL/GenBank/DDBJ databases">
        <title>Positive selection, recombination, and allopatry shape intraspecific diversity of widespread and dominant cyanobacteria.</title>
        <authorList>
            <person name="Wei J."/>
            <person name="Shu W."/>
            <person name="Hu C."/>
        </authorList>
    </citation>
    <scope>NUCLEOTIDE SEQUENCE [LARGE SCALE GENOMIC DNA]</scope>
    <source>
        <strain evidence="6 7">AS-A4</strain>
    </source>
</reference>
<dbReference type="CDD" id="cd07720">
    <property type="entry name" value="OPHC2-like_MBL-fold"/>
    <property type="match status" value="1"/>
</dbReference>
<proteinExistence type="inferred from homology"/>
<comment type="caution">
    <text evidence="6">The sequence shown here is derived from an EMBL/GenBank/DDBJ whole genome shotgun (WGS) entry which is preliminary data.</text>
</comment>
<keyword evidence="3" id="KW-0378">Hydrolase</keyword>
<protein>
    <submittedName>
        <fullName evidence="6">MBL fold metallo-hydrolase</fullName>
    </submittedName>
</protein>
<dbReference type="SUPFAM" id="SSF56281">
    <property type="entry name" value="Metallo-hydrolase/oxidoreductase"/>
    <property type="match status" value="1"/>
</dbReference>